<proteinExistence type="predicted"/>
<dbReference type="RefSeq" id="WP_129885509.1">
    <property type="nucleotide sequence ID" value="NZ_CP035758.1"/>
</dbReference>
<dbReference type="GO" id="GO:0035925">
    <property type="term" value="F:mRNA 3'-UTR AU-rich region binding"/>
    <property type="evidence" value="ECO:0007669"/>
    <property type="project" value="TreeGrafter"/>
</dbReference>
<keyword evidence="2" id="KW-0560">Oxidoreductase</keyword>
<evidence type="ECO:0000256" key="2">
    <source>
        <dbReference type="ARBA" id="ARBA00023002"/>
    </source>
</evidence>
<dbReference type="InterPro" id="IPR020843">
    <property type="entry name" value="ER"/>
</dbReference>
<protein>
    <submittedName>
        <fullName evidence="4">Quinone oxidoreductase</fullName>
    </submittedName>
</protein>
<accession>A0A4P6JJ19</accession>
<dbReference type="OrthoDB" id="9792162at2"/>
<dbReference type="PANTHER" id="PTHR48106">
    <property type="entry name" value="QUINONE OXIDOREDUCTASE PIG3-RELATED"/>
    <property type="match status" value="1"/>
</dbReference>
<dbReference type="Pfam" id="PF08240">
    <property type="entry name" value="ADH_N"/>
    <property type="match status" value="1"/>
</dbReference>
<dbReference type="Gene3D" id="3.90.180.10">
    <property type="entry name" value="Medium-chain alcohol dehydrogenases, catalytic domain"/>
    <property type="match status" value="1"/>
</dbReference>
<dbReference type="PANTHER" id="PTHR48106:SF13">
    <property type="entry name" value="QUINONE OXIDOREDUCTASE-RELATED"/>
    <property type="match status" value="1"/>
</dbReference>
<dbReference type="GO" id="GO:0070402">
    <property type="term" value="F:NADPH binding"/>
    <property type="evidence" value="ECO:0007669"/>
    <property type="project" value="TreeGrafter"/>
</dbReference>
<dbReference type="InterPro" id="IPR047618">
    <property type="entry name" value="QOR-like"/>
</dbReference>
<sequence length="331" mass="35808">MKMRTIRIHAYGGPEVMQLEEQALPLPGPGQALVRVHAAGVNFLDIQERRGDLASQHFYQASGISVELGLEGAGVIEAIDPEVSHLKVGDRVAWAGVNGSYASHILAPAYHLIPIPDEMSFEQAAAVLFQGMTAYVLTHLAYPIKPDDWCLVQAAAGGIGLLLCQMAKRRGGRVIGITSTQEKAQAVHKVGVQDVLISTLADQVQDVRRISGGQGVQVVYDGIGKATFEANLDSLAPCGSLLIYGQASGFIPPFDLMTLMEKGSLFITRVAAYHYLRDPQQASRCLQDLFTWLLQGQLSVKIDRTYPLAEAALAHQAMEQRQTSGKVLLLP</sequence>
<dbReference type="Proteomes" id="UP000290365">
    <property type="component" value="Chromosome"/>
</dbReference>
<evidence type="ECO:0000313" key="4">
    <source>
        <dbReference type="EMBL" id="QBD74910.1"/>
    </source>
</evidence>
<keyword evidence="1" id="KW-0521">NADP</keyword>
<evidence type="ECO:0000256" key="1">
    <source>
        <dbReference type="ARBA" id="ARBA00022857"/>
    </source>
</evidence>
<evidence type="ECO:0000313" key="5">
    <source>
        <dbReference type="Proteomes" id="UP000290365"/>
    </source>
</evidence>
<dbReference type="InterPro" id="IPR013154">
    <property type="entry name" value="ADH-like_N"/>
</dbReference>
<evidence type="ECO:0000259" key="3">
    <source>
        <dbReference type="SMART" id="SM00829"/>
    </source>
</evidence>
<feature type="domain" description="Enoyl reductase (ER)" evidence="3">
    <location>
        <begin position="12"/>
        <end position="329"/>
    </location>
</feature>
<dbReference type="AlphaFoldDB" id="A0A4P6JJ19"/>
<gene>
    <name evidence="4" type="ORF">EPA93_02440</name>
</gene>
<dbReference type="InterPro" id="IPR036291">
    <property type="entry name" value="NAD(P)-bd_dom_sf"/>
</dbReference>
<dbReference type="Gene3D" id="3.40.50.720">
    <property type="entry name" value="NAD(P)-binding Rossmann-like Domain"/>
    <property type="match status" value="1"/>
</dbReference>
<keyword evidence="5" id="KW-1185">Reference proteome</keyword>
<dbReference type="CDD" id="cd05286">
    <property type="entry name" value="QOR2"/>
    <property type="match status" value="1"/>
</dbReference>
<dbReference type="InterPro" id="IPR011032">
    <property type="entry name" value="GroES-like_sf"/>
</dbReference>
<dbReference type="KEGG" id="kbs:EPA93_02440"/>
<dbReference type="InterPro" id="IPR002364">
    <property type="entry name" value="Quin_OxRdtase/zeta-crystal_CS"/>
</dbReference>
<reference evidence="4 5" key="1">
    <citation type="submission" date="2019-01" db="EMBL/GenBank/DDBJ databases">
        <title>Ktedonosporobacter rubrisoli SCAWS-G2.</title>
        <authorList>
            <person name="Huang Y."/>
            <person name="Yan B."/>
        </authorList>
    </citation>
    <scope>NUCLEOTIDE SEQUENCE [LARGE SCALE GENOMIC DNA]</scope>
    <source>
        <strain evidence="4 5">SCAWS-G2</strain>
    </source>
</reference>
<dbReference type="GO" id="GO:0005829">
    <property type="term" value="C:cytosol"/>
    <property type="evidence" value="ECO:0007669"/>
    <property type="project" value="TreeGrafter"/>
</dbReference>
<dbReference type="SUPFAM" id="SSF51735">
    <property type="entry name" value="NAD(P)-binding Rossmann-fold domains"/>
    <property type="match status" value="1"/>
</dbReference>
<dbReference type="EMBL" id="CP035758">
    <property type="protein sequence ID" value="QBD74910.1"/>
    <property type="molecule type" value="Genomic_DNA"/>
</dbReference>
<dbReference type="PROSITE" id="PS01162">
    <property type="entry name" value="QOR_ZETA_CRYSTAL"/>
    <property type="match status" value="1"/>
</dbReference>
<dbReference type="GO" id="GO:0008270">
    <property type="term" value="F:zinc ion binding"/>
    <property type="evidence" value="ECO:0007669"/>
    <property type="project" value="InterPro"/>
</dbReference>
<dbReference type="SMART" id="SM00829">
    <property type="entry name" value="PKS_ER"/>
    <property type="match status" value="1"/>
</dbReference>
<name>A0A4P6JJ19_KTERU</name>
<dbReference type="Pfam" id="PF00107">
    <property type="entry name" value="ADH_zinc_N"/>
    <property type="match status" value="1"/>
</dbReference>
<dbReference type="InterPro" id="IPR013149">
    <property type="entry name" value="ADH-like_C"/>
</dbReference>
<dbReference type="SUPFAM" id="SSF50129">
    <property type="entry name" value="GroES-like"/>
    <property type="match status" value="1"/>
</dbReference>
<dbReference type="GO" id="GO:0003960">
    <property type="term" value="F:quinone reductase (NADPH) activity"/>
    <property type="evidence" value="ECO:0007669"/>
    <property type="project" value="InterPro"/>
</dbReference>
<organism evidence="4 5">
    <name type="scientific">Ktedonosporobacter rubrisoli</name>
    <dbReference type="NCBI Taxonomy" id="2509675"/>
    <lineage>
        <taxon>Bacteria</taxon>
        <taxon>Bacillati</taxon>
        <taxon>Chloroflexota</taxon>
        <taxon>Ktedonobacteria</taxon>
        <taxon>Ktedonobacterales</taxon>
        <taxon>Ktedonosporobacteraceae</taxon>
        <taxon>Ktedonosporobacter</taxon>
    </lineage>
</organism>